<gene>
    <name evidence="6" type="ORF">GCM10009549_16760</name>
</gene>
<dbReference type="InterPro" id="IPR050261">
    <property type="entry name" value="FrsA_esterase"/>
</dbReference>
<feature type="region of interest" description="Disordered" evidence="3">
    <location>
        <begin position="318"/>
        <end position="343"/>
    </location>
</feature>
<dbReference type="Gene3D" id="2.60.120.260">
    <property type="entry name" value="Galactose-binding domain-like"/>
    <property type="match status" value="1"/>
</dbReference>
<dbReference type="EMBL" id="BAAAHG010000009">
    <property type="protein sequence ID" value="GAA0908985.1"/>
    <property type="molecule type" value="Genomic_DNA"/>
</dbReference>
<sequence>MGLNRKALRTTAAGAVSAALIAGSALGAAPAAQAASGGIRFVDIPGHGGIVLKAGVVTPADAGRSRGHPLIVLPTSWGFPRIQYLAPAQKLADSGYVVVTYTVRGFWQSGGQVDVAGPQDWADASKVIDWALAHTPADPGRIGMAGVSYGAGISVLAAQHDPRIKAVASLSGWGDLTGSIYSGRTQHIQAAALLRGAAALTGRESPETRRAFDAFFAADPAKEQELLDWGRKRSPTTYADALNANGTAVFLAGGWGDTVFPPNQTVDFYNRLTGPKRLELRPGDHATSEFPGLFGLPNDVWTSTRRWFDHHLKGRDNGIDREQPVRIEPRSSGGHESHPDWKSVSADRRKFALTGSATIHAGVDSGANGGITFLSGLLDQAARIPPTAYIPLLPRRWAAVWQSETCATPQQVRGTATLHTTLTPAKESGTFVAHLYDVGPLGIGKLITHAPYTWHGRTPGTPFTVDLPLYTTAYDLPAGHRLALVVDTVDPLYLEHNPPGAQLTFSSPANDPSHVSVPLREQ</sequence>
<organism evidence="6 7">
    <name type="scientific">Streptomyces thermoalcalitolerans</name>
    <dbReference type="NCBI Taxonomy" id="65605"/>
    <lineage>
        <taxon>Bacteria</taxon>
        <taxon>Bacillati</taxon>
        <taxon>Actinomycetota</taxon>
        <taxon>Actinomycetes</taxon>
        <taxon>Kitasatosporales</taxon>
        <taxon>Streptomycetaceae</taxon>
        <taxon>Streptomyces</taxon>
    </lineage>
</organism>
<evidence type="ECO:0000259" key="5">
    <source>
        <dbReference type="SMART" id="SM00939"/>
    </source>
</evidence>
<reference evidence="7" key="1">
    <citation type="journal article" date="2019" name="Int. J. Syst. Evol. Microbiol.">
        <title>The Global Catalogue of Microorganisms (GCM) 10K type strain sequencing project: providing services to taxonomists for standard genome sequencing and annotation.</title>
        <authorList>
            <consortium name="The Broad Institute Genomics Platform"/>
            <consortium name="The Broad Institute Genome Sequencing Center for Infectious Disease"/>
            <person name="Wu L."/>
            <person name="Ma J."/>
        </authorList>
    </citation>
    <scope>NUCLEOTIDE SEQUENCE [LARGE SCALE GENOMIC DNA]</scope>
    <source>
        <strain evidence="7">JCM 10673</strain>
    </source>
</reference>
<feature type="signal peptide" evidence="4">
    <location>
        <begin position="1"/>
        <end position="34"/>
    </location>
</feature>
<dbReference type="InterPro" id="IPR000383">
    <property type="entry name" value="Xaa-Pro-like_dom"/>
</dbReference>
<dbReference type="Pfam" id="PF02129">
    <property type="entry name" value="Peptidase_S15"/>
    <property type="match status" value="1"/>
</dbReference>
<protein>
    <submittedName>
        <fullName evidence="6">CocE/NonD family hydrolase</fullName>
    </submittedName>
</protein>
<name>A0ABP3YWR2_9ACTN</name>
<dbReference type="InterPro" id="IPR029058">
    <property type="entry name" value="AB_hydrolase_fold"/>
</dbReference>
<evidence type="ECO:0000313" key="6">
    <source>
        <dbReference type="EMBL" id="GAA0908985.1"/>
    </source>
</evidence>
<keyword evidence="4" id="KW-0732">Signal</keyword>
<accession>A0ABP3YWR2</accession>
<dbReference type="PROSITE" id="PS51318">
    <property type="entry name" value="TAT"/>
    <property type="match status" value="1"/>
</dbReference>
<dbReference type="Proteomes" id="UP001501005">
    <property type="component" value="Unassembled WGS sequence"/>
</dbReference>
<evidence type="ECO:0000313" key="7">
    <source>
        <dbReference type="Proteomes" id="UP001501005"/>
    </source>
</evidence>
<dbReference type="PANTHER" id="PTHR22946:SF9">
    <property type="entry name" value="POLYKETIDE TRANSFERASE AF380"/>
    <property type="match status" value="1"/>
</dbReference>
<keyword evidence="2 6" id="KW-0378">Hydrolase</keyword>
<feature type="chain" id="PRO_5045513916" evidence="4">
    <location>
        <begin position="35"/>
        <end position="522"/>
    </location>
</feature>
<feature type="domain" description="Xaa-Pro dipeptidyl-peptidase C-terminal" evidence="5">
    <location>
        <begin position="305"/>
        <end position="515"/>
    </location>
</feature>
<evidence type="ECO:0000256" key="3">
    <source>
        <dbReference type="SAM" id="MobiDB-lite"/>
    </source>
</evidence>
<dbReference type="InterPro" id="IPR008979">
    <property type="entry name" value="Galactose-bd-like_sf"/>
</dbReference>
<proteinExistence type="inferred from homology"/>
<dbReference type="RefSeq" id="WP_344048534.1">
    <property type="nucleotide sequence ID" value="NZ_BAAAHG010000009.1"/>
</dbReference>
<dbReference type="InterPro" id="IPR013736">
    <property type="entry name" value="Xaa-Pro_dipept_C"/>
</dbReference>
<evidence type="ECO:0000256" key="4">
    <source>
        <dbReference type="SAM" id="SignalP"/>
    </source>
</evidence>
<dbReference type="GO" id="GO:0016787">
    <property type="term" value="F:hydrolase activity"/>
    <property type="evidence" value="ECO:0007669"/>
    <property type="project" value="UniProtKB-KW"/>
</dbReference>
<dbReference type="SUPFAM" id="SSF49785">
    <property type="entry name" value="Galactose-binding domain-like"/>
    <property type="match status" value="1"/>
</dbReference>
<dbReference type="Gene3D" id="3.40.50.1820">
    <property type="entry name" value="alpha/beta hydrolase"/>
    <property type="match status" value="1"/>
</dbReference>
<dbReference type="InterPro" id="IPR006311">
    <property type="entry name" value="TAT_signal"/>
</dbReference>
<comment type="similarity">
    <text evidence="1">Belongs to the AB hydrolase superfamily.</text>
</comment>
<comment type="caution">
    <text evidence="6">The sequence shown here is derived from an EMBL/GenBank/DDBJ whole genome shotgun (WGS) entry which is preliminary data.</text>
</comment>
<dbReference type="SUPFAM" id="SSF53474">
    <property type="entry name" value="alpha/beta-Hydrolases"/>
    <property type="match status" value="1"/>
</dbReference>
<keyword evidence="7" id="KW-1185">Reference proteome</keyword>
<feature type="region of interest" description="Disordered" evidence="3">
    <location>
        <begin position="500"/>
        <end position="522"/>
    </location>
</feature>
<dbReference type="SMART" id="SM00939">
    <property type="entry name" value="PepX_C"/>
    <property type="match status" value="1"/>
</dbReference>
<dbReference type="PANTHER" id="PTHR22946">
    <property type="entry name" value="DIENELACTONE HYDROLASE DOMAIN-CONTAINING PROTEIN-RELATED"/>
    <property type="match status" value="1"/>
</dbReference>
<evidence type="ECO:0000256" key="1">
    <source>
        <dbReference type="ARBA" id="ARBA00008645"/>
    </source>
</evidence>
<evidence type="ECO:0000256" key="2">
    <source>
        <dbReference type="ARBA" id="ARBA00022801"/>
    </source>
</evidence>
<dbReference type="Pfam" id="PF08530">
    <property type="entry name" value="PepX_C"/>
    <property type="match status" value="1"/>
</dbReference>